<feature type="compositionally biased region" description="Basic and acidic residues" evidence="1">
    <location>
        <begin position="307"/>
        <end position="322"/>
    </location>
</feature>
<protein>
    <submittedName>
        <fullName evidence="2">Uncharacterized protein</fullName>
    </submittedName>
</protein>
<dbReference type="AlphaFoldDB" id="A0A9D4HY48"/>
<organism evidence="2 3">
    <name type="scientific">Dreissena polymorpha</name>
    <name type="common">Zebra mussel</name>
    <name type="synonym">Mytilus polymorpha</name>
    <dbReference type="NCBI Taxonomy" id="45954"/>
    <lineage>
        <taxon>Eukaryota</taxon>
        <taxon>Metazoa</taxon>
        <taxon>Spiralia</taxon>
        <taxon>Lophotrochozoa</taxon>
        <taxon>Mollusca</taxon>
        <taxon>Bivalvia</taxon>
        <taxon>Autobranchia</taxon>
        <taxon>Heteroconchia</taxon>
        <taxon>Euheterodonta</taxon>
        <taxon>Imparidentia</taxon>
        <taxon>Neoheterodontei</taxon>
        <taxon>Myida</taxon>
        <taxon>Dreissenoidea</taxon>
        <taxon>Dreissenidae</taxon>
        <taxon>Dreissena</taxon>
    </lineage>
</organism>
<feature type="compositionally biased region" description="Basic and acidic residues" evidence="1">
    <location>
        <begin position="252"/>
        <end position="270"/>
    </location>
</feature>
<feature type="region of interest" description="Disordered" evidence="1">
    <location>
        <begin position="115"/>
        <end position="143"/>
    </location>
</feature>
<name>A0A9D4HY48_DREPO</name>
<gene>
    <name evidence="2" type="ORF">DPMN_041699</name>
</gene>
<reference evidence="2" key="2">
    <citation type="submission" date="2020-11" db="EMBL/GenBank/DDBJ databases">
        <authorList>
            <person name="McCartney M.A."/>
            <person name="Auch B."/>
            <person name="Kono T."/>
            <person name="Mallez S."/>
            <person name="Becker A."/>
            <person name="Gohl D.M."/>
            <person name="Silverstein K.A.T."/>
            <person name="Koren S."/>
            <person name="Bechman K.B."/>
            <person name="Herman A."/>
            <person name="Abrahante J.E."/>
            <person name="Garbe J."/>
        </authorList>
    </citation>
    <scope>NUCLEOTIDE SEQUENCE</scope>
    <source>
        <strain evidence="2">Duluth1</strain>
        <tissue evidence="2">Whole animal</tissue>
    </source>
</reference>
<evidence type="ECO:0000313" key="2">
    <source>
        <dbReference type="EMBL" id="KAH3735236.1"/>
    </source>
</evidence>
<feature type="compositionally biased region" description="Polar residues" evidence="1">
    <location>
        <begin position="384"/>
        <end position="395"/>
    </location>
</feature>
<evidence type="ECO:0000256" key="1">
    <source>
        <dbReference type="SAM" id="MobiDB-lite"/>
    </source>
</evidence>
<keyword evidence="3" id="KW-1185">Reference proteome</keyword>
<accession>A0A9D4HY48</accession>
<reference evidence="2" key="1">
    <citation type="journal article" date="2019" name="bioRxiv">
        <title>The Genome of the Zebra Mussel, Dreissena polymorpha: A Resource for Invasive Species Research.</title>
        <authorList>
            <person name="McCartney M.A."/>
            <person name="Auch B."/>
            <person name="Kono T."/>
            <person name="Mallez S."/>
            <person name="Zhang Y."/>
            <person name="Obille A."/>
            <person name="Becker A."/>
            <person name="Abrahante J.E."/>
            <person name="Garbe J."/>
            <person name="Badalamenti J.P."/>
            <person name="Herman A."/>
            <person name="Mangelson H."/>
            <person name="Liachko I."/>
            <person name="Sullivan S."/>
            <person name="Sone E.D."/>
            <person name="Koren S."/>
            <person name="Silverstein K.A.T."/>
            <person name="Beckman K.B."/>
            <person name="Gohl D.M."/>
        </authorList>
    </citation>
    <scope>NUCLEOTIDE SEQUENCE</scope>
    <source>
        <strain evidence="2">Duluth1</strain>
        <tissue evidence="2">Whole animal</tissue>
    </source>
</reference>
<feature type="compositionally biased region" description="Basic and acidic residues" evidence="1">
    <location>
        <begin position="523"/>
        <end position="549"/>
    </location>
</feature>
<feature type="compositionally biased region" description="Low complexity" evidence="1">
    <location>
        <begin position="424"/>
        <end position="434"/>
    </location>
</feature>
<evidence type="ECO:0000313" key="3">
    <source>
        <dbReference type="Proteomes" id="UP000828390"/>
    </source>
</evidence>
<dbReference type="EMBL" id="JAIWYP010000011">
    <property type="protein sequence ID" value="KAH3735236.1"/>
    <property type="molecule type" value="Genomic_DNA"/>
</dbReference>
<dbReference type="Proteomes" id="UP000828390">
    <property type="component" value="Unassembled WGS sequence"/>
</dbReference>
<proteinExistence type="predicted"/>
<sequence length="567" mass="62603">MTKQTAPADVLAAVDENSKHTITFKGLGHKKGLPPVPEDLRQLHDSTLQNSSRTSPIEKMVAFAEISAPLDEIDEIAKANQQTEVNTLSADLERRLLDRSEPLIRTSAEIKLTPKSGAGNGAIPKPSADAKKSTVKPTSKLSEKVQIARKKLKSTITPVSPKTAKPGKAKTIPHVKKVESQKTVASVNLVTSEAEHIPSLDVARAIIIPTFDTEPSDAPEQSQETEKTTHENRASIISTFDTEPSYAPVQSHETEETTHEHRQDRNEHDSTPIFTKKLPTEMQSTPDDTKLDTGQAEIYDLETSQASHEESFEHKQKEDKDTYTIQPSVHVMSPSPEHPPSPIPLVRDFQSPSQTGSPVKTLHVLDETTSESKPAERTGVHRTVTISSYAPSTMPSVEDVPHTQISPSGSEKTAEHDGTLDNTPEPYYSDSFSSESEEELAPPKPPKHFFLPESPDVLRKMAMQHAAANREDNDEMADHNERPKTEKPHKATSPHRTRESSRLLTSSYGSRPAESVKAYNPAADRDKDGEKAKEKKKKVEAIKRELERKRSVRLGAMSSVYGTTVKR</sequence>
<feature type="compositionally biased region" description="Basic and acidic residues" evidence="1">
    <location>
        <begin position="224"/>
        <end position="233"/>
    </location>
</feature>
<comment type="caution">
    <text evidence="2">The sequence shown here is derived from an EMBL/GenBank/DDBJ whole genome shotgun (WGS) entry which is preliminary data.</text>
</comment>
<feature type="region of interest" description="Disordered" evidence="1">
    <location>
        <begin position="212"/>
        <end position="550"/>
    </location>
</feature>
<feature type="compositionally biased region" description="Basic and acidic residues" evidence="1">
    <location>
        <begin position="468"/>
        <end position="489"/>
    </location>
</feature>